<accession>A0A936ZIM5</accession>
<comment type="caution">
    <text evidence="1">The sequence shown here is derived from an EMBL/GenBank/DDBJ whole genome shotgun (WGS) entry which is preliminary data.</text>
</comment>
<dbReference type="EMBL" id="JAEQMY010000046">
    <property type="protein sequence ID" value="MBL0406640.1"/>
    <property type="molecule type" value="Genomic_DNA"/>
</dbReference>
<organism evidence="1 2">
    <name type="scientific">Microvirga aerilata</name>
    <dbReference type="NCBI Taxonomy" id="670292"/>
    <lineage>
        <taxon>Bacteria</taxon>
        <taxon>Pseudomonadati</taxon>
        <taxon>Pseudomonadota</taxon>
        <taxon>Alphaproteobacteria</taxon>
        <taxon>Hyphomicrobiales</taxon>
        <taxon>Methylobacteriaceae</taxon>
        <taxon>Microvirga</taxon>
    </lineage>
</organism>
<protein>
    <submittedName>
        <fullName evidence="1">Uncharacterized protein</fullName>
    </submittedName>
</protein>
<dbReference type="Proteomes" id="UP000605848">
    <property type="component" value="Unassembled WGS sequence"/>
</dbReference>
<dbReference type="RefSeq" id="WP_202063508.1">
    <property type="nucleotide sequence ID" value="NZ_JAEQMY010000046.1"/>
</dbReference>
<evidence type="ECO:0000313" key="2">
    <source>
        <dbReference type="Proteomes" id="UP000605848"/>
    </source>
</evidence>
<dbReference type="AlphaFoldDB" id="A0A936ZIM5"/>
<proteinExistence type="predicted"/>
<reference evidence="1" key="1">
    <citation type="submission" date="2021-01" db="EMBL/GenBank/DDBJ databases">
        <title>Microvirga sp.</title>
        <authorList>
            <person name="Kim M.K."/>
        </authorList>
    </citation>
    <scope>NUCLEOTIDE SEQUENCE</scope>
    <source>
        <strain evidence="1">5420S-16</strain>
    </source>
</reference>
<name>A0A936ZIM5_9HYPH</name>
<sequence length="120" mass="13155">MTIDTTFRQMIDEQLQTIGRVLSGIERGGGVVHLRNLGLLLIEATGLPERNPGLVAAADDLYAAAEAVVRNSHKGAQPIVRKLRLFREAHERFSSRMSGAVTQNRQERLHSLEAATLQAA</sequence>
<gene>
    <name evidence="1" type="ORF">JKG68_22045</name>
</gene>
<keyword evidence="2" id="KW-1185">Reference proteome</keyword>
<evidence type="ECO:0000313" key="1">
    <source>
        <dbReference type="EMBL" id="MBL0406640.1"/>
    </source>
</evidence>